<evidence type="ECO:0000313" key="2">
    <source>
        <dbReference type="EMBL" id="KAB1068526.1"/>
    </source>
</evidence>
<feature type="transmembrane region" description="Helical" evidence="1">
    <location>
        <begin position="45"/>
        <end position="63"/>
    </location>
</feature>
<gene>
    <name evidence="2" type="ORF">F6U93_06240</name>
</gene>
<keyword evidence="1" id="KW-0812">Transmembrane</keyword>
<proteinExistence type="predicted"/>
<accession>A0A6N6MD18</accession>
<keyword evidence="3" id="KW-1185">Reference proteome</keyword>
<organism evidence="2 3">
    <name type="scientific">Pseudotamlana haliotis</name>
    <dbReference type="NCBI Taxonomy" id="2614804"/>
    <lineage>
        <taxon>Bacteria</taxon>
        <taxon>Pseudomonadati</taxon>
        <taxon>Bacteroidota</taxon>
        <taxon>Flavobacteriia</taxon>
        <taxon>Flavobacteriales</taxon>
        <taxon>Flavobacteriaceae</taxon>
        <taxon>Pseudotamlana</taxon>
    </lineage>
</organism>
<dbReference type="EMBL" id="WAAT01000036">
    <property type="protein sequence ID" value="KAB1068526.1"/>
    <property type="molecule type" value="Genomic_DNA"/>
</dbReference>
<comment type="caution">
    <text evidence="2">The sequence shown here is derived from an EMBL/GenBank/DDBJ whole genome shotgun (WGS) entry which is preliminary data.</text>
</comment>
<sequence>MNIETLDYFASIWKYWMIASFLLGILGFIFAKNYRVANGHYKQKFLVLGIILIIQAPVTFFIGTNSVENIQNNARIELLKNINNNCVIRINGKELNNEQSQLIINEITKIKKPDPHHSNSTKFMKISVVCGNEIYDLTFEQDSQYENEFWIFLDKYNFTRSNEIGRINSELIKTLANTVYN</sequence>
<protein>
    <submittedName>
        <fullName evidence="2">Uncharacterized protein</fullName>
    </submittedName>
</protein>
<evidence type="ECO:0000313" key="3">
    <source>
        <dbReference type="Proteomes" id="UP000441333"/>
    </source>
</evidence>
<reference evidence="2 3" key="1">
    <citation type="submission" date="2019-09" db="EMBL/GenBank/DDBJ databases">
        <authorList>
            <person name="Cao W.R."/>
        </authorList>
    </citation>
    <scope>NUCLEOTIDE SEQUENCE [LARGE SCALE GENOMIC DNA]</scope>
    <source>
        <strain evidence="2 3">B1N29</strain>
    </source>
</reference>
<name>A0A6N6MD18_9FLAO</name>
<keyword evidence="1" id="KW-0472">Membrane</keyword>
<dbReference type="RefSeq" id="WP_150937937.1">
    <property type="nucleotide sequence ID" value="NZ_WAAT01000036.1"/>
</dbReference>
<evidence type="ECO:0000256" key="1">
    <source>
        <dbReference type="SAM" id="Phobius"/>
    </source>
</evidence>
<dbReference type="Proteomes" id="UP000441333">
    <property type="component" value="Unassembled WGS sequence"/>
</dbReference>
<feature type="transmembrane region" description="Helical" evidence="1">
    <location>
        <begin position="12"/>
        <end position="33"/>
    </location>
</feature>
<dbReference type="AlphaFoldDB" id="A0A6N6MD18"/>
<keyword evidence="1" id="KW-1133">Transmembrane helix</keyword>